<proteinExistence type="predicted"/>
<gene>
    <name evidence="1" type="ORF">BST12_15150</name>
</gene>
<name>A0A1W9ZRT7_MYCAN</name>
<accession>A0A1W9ZRT7</accession>
<protein>
    <submittedName>
        <fullName evidence="1">Uncharacterized protein</fullName>
    </submittedName>
</protein>
<sequence>MSPRSGIMTEAPQQSMPRWAEISDDVLESVETGRTQAIDAVRKFVDQMDDLIPEQSRRKTVVDAALTLADDLVTARIEFLRSVVRSAGEAMNK</sequence>
<keyword evidence="2" id="KW-1185">Reference proteome</keyword>
<organism evidence="1 2">
    <name type="scientific">Mycobacterium angelicum</name>
    <dbReference type="NCBI Taxonomy" id="470074"/>
    <lineage>
        <taxon>Bacteria</taxon>
        <taxon>Bacillati</taxon>
        <taxon>Actinomycetota</taxon>
        <taxon>Actinomycetes</taxon>
        <taxon>Mycobacteriales</taxon>
        <taxon>Mycobacteriaceae</taxon>
        <taxon>Mycobacterium</taxon>
    </lineage>
</organism>
<dbReference type="Proteomes" id="UP000192284">
    <property type="component" value="Unassembled WGS sequence"/>
</dbReference>
<dbReference type="EMBL" id="MVHE01000022">
    <property type="protein sequence ID" value="ORA20532.1"/>
    <property type="molecule type" value="Genomic_DNA"/>
</dbReference>
<evidence type="ECO:0000313" key="1">
    <source>
        <dbReference type="EMBL" id="ORA20532.1"/>
    </source>
</evidence>
<comment type="caution">
    <text evidence="1">The sequence shown here is derived from an EMBL/GenBank/DDBJ whole genome shotgun (WGS) entry which is preliminary data.</text>
</comment>
<dbReference type="AlphaFoldDB" id="A0A1W9ZRT7"/>
<reference evidence="1 2" key="1">
    <citation type="submission" date="2017-02" db="EMBL/GenBank/DDBJ databases">
        <title>The new phylogeny of genus Mycobacterium.</title>
        <authorList>
            <person name="Tortoli E."/>
            <person name="Trovato A."/>
            <person name="Cirillo D.M."/>
        </authorList>
    </citation>
    <scope>NUCLEOTIDE SEQUENCE [LARGE SCALE GENOMIC DNA]</scope>
    <source>
        <strain evidence="1 2">DSM 45057</strain>
    </source>
</reference>
<evidence type="ECO:0000313" key="2">
    <source>
        <dbReference type="Proteomes" id="UP000192284"/>
    </source>
</evidence>